<sequence>MKHVQARISNGGLGASKFTSPERQKSGNEKAIGGVGRGQAEPHQACKQQLNQGEWRPKLRLPACVDEVSFSPPRTEKNAGELPATSPSHVHQI</sequence>
<feature type="region of interest" description="Disordered" evidence="1">
    <location>
        <begin position="1"/>
        <end position="45"/>
    </location>
</feature>
<feature type="region of interest" description="Disordered" evidence="1">
    <location>
        <begin position="69"/>
        <end position="93"/>
    </location>
</feature>
<dbReference type="Proteomes" id="UP000245119">
    <property type="component" value="Linkage Group LG7"/>
</dbReference>
<gene>
    <name evidence="2" type="ORF">C0Q70_12898</name>
</gene>
<evidence type="ECO:0000313" key="2">
    <source>
        <dbReference type="EMBL" id="PVD27726.1"/>
    </source>
</evidence>
<dbReference type="EMBL" id="PZQS01000007">
    <property type="protein sequence ID" value="PVD27726.1"/>
    <property type="molecule type" value="Genomic_DNA"/>
</dbReference>
<dbReference type="AlphaFoldDB" id="A0A2T7P2T3"/>
<evidence type="ECO:0000313" key="3">
    <source>
        <dbReference type="Proteomes" id="UP000245119"/>
    </source>
</evidence>
<protein>
    <submittedName>
        <fullName evidence="2">Uncharacterized protein</fullName>
    </submittedName>
</protein>
<organism evidence="2 3">
    <name type="scientific">Pomacea canaliculata</name>
    <name type="common">Golden apple snail</name>
    <dbReference type="NCBI Taxonomy" id="400727"/>
    <lineage>
        <taxon>Eukaryota</taxon>
        <taxon>Metazoa</taxon>
        <taxon>Spiralia</taxon>
        <taxon>Lophotrochozoa</taxon>
        <taxon>Mollusca</taxon>
        <taxon>Gastropoda</taxon>
        <taxon>Caenogastropoda</taxon>
        <taxon>Architaenioglossa</taxon>
        <taxon>Ampullarioidea</taxon>
        <taxon>Ampullariidae</taxon>
        <taxon>Pomacea</taxon>
    </lineage>
</organism>
<keyword evidence="3" id="KW-1185">Reference proteome</keyword>
<proteinExistence type="predicted"/>
<evidence type="ECO:0000256" key="1">
    <source>
        <dbReference type="SAM" id="MobiDB-lite"/>
    </source>
</evidence>
<reference evidence="2 3" key="1">
    <citation type="submission" date="2018-04" db="EMBL/GenBank/DDBJ databases">
        <title>The genome of golden apple snail Pomacea canaliculata provides insight into stress tolerance and invasive adaptation.</title>
        <authorList>
            <person name="Liu C."/>
            <person name="Liu B."/>
            <person name="Ren Y."/>
            <person name="Zhang Y."/>
            <person name="Wang H."/>
            <person name="Li S."/>
            <person name="Jiang F."/>
            <person name="Yin L."/>
            <person name="Zhang G."/>
            <person name="Qian W."/>
            <person name="Fan W."/>
        </authorList>
    </citation>
    <scope>NUCLEOTIDE SEQUENCE [LARGE SCALE GENOMIC DNA]</scope>
    <source>
        <strain evidence="2">SZHN2017</strain>
        <tissue evidence="2">Muscle</tissue>
    </source>
</reference>
<comment type="caution">
    <text evidence="2">The sequence shown here is derived from an EMBL/GenBank/DDBJ whole genome shotgun (WGS) entry which is preliminary data.</text>
</comment>
<name>A0A2T7P2T3_POMCA</name>
<accession>A0A2T7P2T3</accession>